<dbReference type="EMBL" id="CCEJ010000003">
    <property type="protein sequence ID" value="CDR33593.1"/>
    <property type="molecule type" value="Genomic_DNA"/>
</dbReference>
<evidence type="ECO:0000256" key="1">
    <source>
        <dbReference type="ARBA" id="ARBA00008324"/>
    </source>
</evidence>
<dbReference type="AlphaFoldDB" id="A0A090D1K6"/>
<proteinExistence type="inferred from homology"/>
<dbReference type="PANTHER" id="PTHR43240">
    <property type="entry name" value="1,4-DIHYDROXY-2-NAPHTHOYL-COA THIOESTERASE 1"/>
    <property type="match status" value="1"/>
</dbReference>
<dbReference type="GO" id="GO:0061522">
    <property type="term" value="F:1,4-dihydroxy-2-naphthoyl-CoA thioesterase activity"/>
    <property type="evidence" value="ECO:0007669"/>
    <property type="project" value="TreeGrafter"/>
</dbReference>
<dbReference type="eggNOG" id="COG2050">
    <property type="taxonomic scope" value="Bacteria"/>
</dbReference>
<reference evidence="4" key="1">
    <citation type="submission" date="2013-12" db="EMBL/GenBank/DDBJ databases">
        <authorList>
            <person name="Linke B."/>
        </authorList>
    </citation>
    <scope>NUCLEOTIDE SEQUENCE [LARGE SCALE GENOMIC DNA]</scope>
    <source>
        <strain evidence="4">CRIB-18</strain>
    </source>
</reference>
<dbReference type="EC" id="3.1.2.-" evidence="4"/>
<dbReference type="OrthoDB" id="9798208at2"/>
<comment type="caution">
    <text evidence="4">The sequence shown here is derived from an EMBL/GenBank/DDBJ whole genome shotgun (WGS) entry which is preliminary data.</text>
</comment>
<dbReference type="CDD" id="cd03443">
    <property type="entry name" value="PaaI_thioesterase"/>
    <property type="match status" value="1"/>
</dbReference>
<dbReference type="InterPro" id="IPR003736">
    <property type="entry name" value="PAAI_dom"/>
</dbReference>
<dbReference type="RefSeq" id="WP_041017055.1">
    <property type="nucleotide sequence ID" value="NZ_CCEJ010000003.1"/>
</dbReference>
<feature type="domain" description="Thioesterase" evidence="3">
    <location>
        <begin position="51"/>
        <end position="128"/>
    </location>
</feature>
<dbReference type="InterPro" id="IPR029069">
    <property type="entry name" value="HotDog_dom_sf"/>
</dbReference>
<organism evidence="4 5">
    <name type="scientific">Candidatus Criblamydia sequanensis CRIB-18</name>
    <dbReference type="NCBI Taxonomy" id="1437425"/>
    <lineage>
        <taxon>Bacteria</taxon>
        <taxon>Pseudomonadati</taxon>
        <taxon>Chlamydiota</taxon>
        <taxon>Chlamydiia</taxon>
        <taxon>Parachlamydiales</taxon>
        <taxon>Candidatus Criblamydiaceae</taxon>
        <taxon>Candidatus Criblamydia</taxon>
    </lineage>
</organism>
<gene>
    <name evidence="4" type="ORF">CSEC_0762</name>
</gene>
<keyword evidence="2 4" id="KW-0378">Hydrolase</keyword>
<evidence type="ECO:0000256" key="2">
    <source>
        <dbReference type="ARBA" id="ARBA00022801"/>
    </source>
</evidence>
<name>A0A090D1K6_9BACT</name>
<reference evidence="4" key="2">
    <citation type="submission" date="2014-09" db="EMBL/GenBank/DDBJ databases">
        <title>Criblamydia sequanensis harbors a mega-plasmid encoding arsenite resistance.</title>
        <authorList>
            <person name="Bertelli C."/>
            <person name="Goesmann A."/>
            <person name="Greub G."/>
        </authorList>
    </citation>
    <scope>NUCLEOTIDE SEQUENCE [LARGE SCALE GENOMIC DNA]</scope>
    <source>
        <strain evidence="4">CRIB-18</strain>
    </source>
</reference>
<dbReference type="PANTHER" id="PTHR43240:SF5">
    <property type="entry name" value="1,4-DIHYDROXY-2-NAPHTHOYL-COA THIOESTERASE 1"/>
    <property type="match status" value="1"/>
</dbReference>
<dbReference type="Gene3D" id="3.10.129.10">
    <property type="entry name" value="Hotdog Thioesterase"/>
    <property type="match status" value="1"/>
</dbReference>
<dbReference type="Proteomes" id="UP000031552">
    <property type="component" value="Unassembled WGS sequence"/>
</dbReference>
<evidence type="ECO:0000259" key="3">
    <source>
        <dbReference type="Pfam" id="PF03061"/>
    </source>
</evidence>
<keyword evidence="5" id="KW-1185">Reference proteome</keyword>
<protein>
    <submittedName>
        <fullName evidence="4">Thioesterase</fullName>
        <ecNumber evidence="4">3.1.2.-</ecNumber>
    </submittedName>
</protein>
<comment type="similarity">
    <text evidence="1">Belongs to the thioesterase PaaI family.</text>
</comment>
<accession>A0A090D1K6</accession>
<dbReference type="InterPro" id="IPR006683">
    <property type="entry name" value="Thioestr_dom"/>
</dbReference>
<dbReference type="Pfam" id="PF03061">
    <property type="entry name" value="4HBT"/>
    <property type="match status" value="1"/>
</dbReference>
<evidence type="ECO:0000313" key="5">
    <source>
        <dbReference type="Proteomes" id="UP000031552"/>
    </source>
</evidence>
<dbReference type="NCBIfam" id="TIGR00369">
    <property type="entry name" value="unchar_dom_1"/>
    <property type="match status" value="1"/>
</dbReference>
<evidence type="ECO:0000313" key="4">
    <source>
        <dbReference type="EMBL" id="CDR33593.1"/>
    </source>
</evidence>
<dbReference type="GO" id="GO:0005829">
    <property type="term" value="C:cytosol"/>
    <property type="evidence" value="ECO:0007669"/>
    <property type="project" value="TreeGrafter"/>
</dbReference>
<dbReference type="STRING" id="1437425.CSEC_0762"/>
<dbReference type="SUPFAM" id="SSF54637">
    <property type="entry name" value="Thioesterase/thiol ester dehydrase-isomerase"/>
    <property type="match status" value="1"/>
</dbReference>
<sequence>MSIWKTPFTLESINKMNENTMVDYLGIQISEKGDDFLAATMPVDHRTKQVFGIMHGGASAALAETVGSLAANFAVDLDHFYCVGLDINTSHIKMAKEGFVKAIARPVHLGKSTHVWQVMAFNEQDELVSLSRLTMAVLEKKKSK</sequence>